<evidence type="ECO:0000313" key="3">
    <source>
        <dbReference type="Proteomes" id="UP000282613"/>
    </source>
</evidence>
<keyword evidence="3" id="KW-1185">Reference proteome</keyword>
<dbReference type="AlphaFoldDB" id="A0A0R3VYQ0"/>
<feature type="compositionally biased region" description="Acidic residues" evidence="1">
    <location>
        <begin position="267"/>
        <end position="283"/>
    </location>
</feature>
<feature type="compositionally biased region" description="Acidic residues" evidence="1">
    <location>
        <begin position="204"/>
        <end position="240"/>
    </location>
</feature>
<protein>
    <submittedName>
        <fullName evidence="4">Probable RNA polymerase II nuclear localization protein SLC7A6OS</fullName>
    </submittedName>
</protein>
<dbReference type="PANTHER" id="PTHR31196:SF2">
    <property type="entry name" value="RNA POLYMERASE II NUCLEAR LOCALIZATION PROTEIN SLC7A6OS-RELATED"/>
    <property type="match status" value="1"/>
</dbReference>
<name>A0A0R3VYQ0_TAEAS</name>
<gene>
    <name evidence="2" type="ORF">TASK_LOCUS2545</name>
</gene>
<evidence type="ECO:0000256" key="1">
    <source>
        <dbReference type="SAM" id="MobiDB-lite"/>
    </source>
</evidence>
<dbReference type="EMBL" id="UYRS01001991">
    <property type="protein sequence ID" value="VDK25496.1"/>
    <property type="molecule type" value="Genomic_DNA"/>
</dbReference>
<proteinExistence type="predicted"/>
<sequence length="289" mass="32228">MAKSPTVLLRVKRPYSEPPVELFSAIPPKKRRNDNGDCKAPTCFRYLGTTSNPSDITHFSADHLQDMGASGERKLIWSQNSIAHVLDSPRTKIPCTIRVSTTDTTAPKRKAEVGEGEEELENGENVNVTVQSSSHPPPAKSLRIIDLAYQSQSDPLAMTLNGLRLVPEKTAKRDTGPRDNEKAASASDDTFLYDLYAISTSFDDDITDELGDEPPLEGVYEGESDEFDERFFYDGEDSDSNSESNWRNDYPDEEDLESSDDRARDSDLDEYGDGDIDSDEESDNFFPFS</sequence>
<dbReference type="OrthoDB" id="6255506at2759"/>
<evidence type="ECO:0000313" key="4">
    <source>
        <dbReference type="WBParaSite" id="TASK_0000254401-mRNA-1"/>
    </source>
</evidence>
<dbReference type="GO" id="GO:0032502">
    <property type="term" value="P:developmental process"/>
    <property type="evidence" value="ECO:0007669"/>
    <property type="project" value="TreeGrafter"/>
</dbReference>
<dbReference type="PANTHER" id="PTHR31196">
    <property type="entry name" value="RNA POLYMERASE II NUCLEAR LOCALIZATION PROTEIN SLC7A6OS-RELATED"/>
    <property type="match status" value="1"/>
</dbReference>
<organism evidence="4">
    <name type="scientific">Taenia asiatica</name>
    <name type="common">Asian tapeworm</name>
    <dbReference type="NCBI Taxonomy" id="60517"/>
    <lineage>
        <taxon>Eukaryota</taxon>
        <taxon>Metazoa</taxon>
        <taxon>Spiralia</taxon>
        <taxon>Lophotrochozoa</taxon>
        <taxon>Platyhelminthes</taxon>
        <taxon>Cestoda</taxon>
        <taxon>Eucestoda</taxon>
        <taxon>Cyclophyllidea</taxon>
        <taxon>Taeniidae</taxon>
        <taxon>Taenia</taxon>
    </lineage>
</organism>
<reference evidence="2 3" key="2">
    <citation type="submission" date="2018-11" db="EMBL/GenBank/DDBJ databases">
        <authorList>
            <consortium name="Pathogen Informatics"/>
        </authorList>
    </citation>
    <scope>NUCLEOTIDE SEQUENCE [LARGE SCALE GENOMIC DNA]</scope>
</reference>
<dbReference type="WBParaSite" id="TASK_0000254401-mRNA-1">
    <property type="protein sequence ID" value="TASK_0000254401-mRNA-1"/>
    <property type="gene ID" value="TASK_0000254401"/>
</dbReference>
<accession>A0A0R3VYQ0</accession>
<dbReference type="STRING" id="60517.A0A0R3VYQ0"/>
<dbReference type="Proteomes" id="UP000282613">
    <property type="component" value="Unassembled WGS sequence"/>
</dbReference>
<dbReference type="InterPro" id="IPR040218">
    <property type="entry name" value="SLC7A6OS"/>
</dbReference>
<feature type="region of interest" description="Disordered" evidence="1">
    <location>
        <begin position="204"/>
        <end position="289"/>
    </location>
</feature>
<evidence type="ECO:0000313" key="2">
    <source>
        <dbReference type="EMBL" id="VDK25496.1"/>
    </source>
</evidence>
<reference evidence="4" key="1">
    <citation type="submission" date="2017-02" db="UniProtKB">
        <authorList>
            <consortium name="WormBaseParasite"/>
        </authorList>
    </citation>
    <scope>IDENTIFICATION</scope>
</reference>